<protein>
    <recommendedName>
        <fullName evidence="1">Heterokaryon incompatibility domain-containing protein</fullName>
    </recommendedName>
</protein>
<evidence type="ECO:0000259" key="1">
    <source>
        <dbReference type="Pfam" id="PF06985"/>
    </source>
</evidence>
<dbReference type="PANTHER" id="PTHR33112:SF1">
    <property type="entry name" value="HETEROKARYON INCOMPATIBILITY DOMAIN-CONTAINING PROTEIN"/>
    <property type="match status" value="1"/>
</dbReference>
<evidence type="ECO:0000313" key="2">
    <source>
        <dbReference type="EMBL" id="KAL2072342.1"/>
    </source>
</evidence>
<name>A0ABR4CRG6_9HELO</name>
<dbReference type="Proteomes" id="UP001595075">
    <property type="component" value="Unassembled WGS sequence"/>
</dbReference>
<accession>A0ABR4CRG6</accession>
<keyword evidence="3" id="KW-1185">Reference proteome</keyword>
<gene>
    <name evidence="2" type="ORF">VTL71DRAFT_11685</name>
</gene>
<dbReference type="PANTHER" id="PTHR33112">
    <property type="entry name" value="DOMAIN PROTEIN, PUTATIVE-RELATED"/>
    <property type="match status" value="1"/>
</dbReference>
<reference evidence="2 3" key="1">
    <citation type="journal article" date="2024" name="Commun. Biol.">
        <title>Comparative genomic analysis of thermophilic fungi reveals convergent evolutionary adaptations and gene losses.</title>
        <authorList>
            <person name="Steindorff A.S."/>
            <person name="Aguilar-Pontes M.V."/>
            <person name="Robinson A.J."/>
            <person name="Andreopoulos B."/>
            <person name="LaButti K."/>
            <person name="Kuo A."/>
            <person name="Mondo S."/>
            <person name="Riley R."/>
            <person name="Otillar R."/>
            <person name="Haridas S."/>
            <person name="Lipzen A."/>
            <person name="Grimwood J."/>
            <person name="Schmutz J."/>
            <person name="Clum A."/>
            <person name="Reid I.D."/>
            <person name="Moisan M.C."/>
            <person name="Butler G."/>
            <person name="Nguyen T.T.M."/>
            <person name="Dewar K."/>
            <person name="Conant G."/>
            <person name="Drula E."/>
            <person name="Henrissat B."/>
            <person name="Hansel C."/>
            <person name="Singer S."/>
            <person name="Hutchinson M.I."/>
            <person name="de Vries R.P."/>
            <person name="Natvig D.O."/>
            <person name="Powell A.J."/>
            <person name="Tsang A."/>
            <person name="Grigoriev I.V."/>
        </authorList>
    </citation>
    <scope>NUCLEOTIDE SEQUENCE [LARGE SCALE GENOMIC DNA]</scope>
    <source>
        <strain evidence="2 3">CBS 494.80</strain>
    </source>
</reference>
<dbReference type="InterPro" id="IPR010730">
    <property type="entry name" value="HET"/>
</dbReference>
<proteinExistence type="predicted"/>
<organism evidence="2 3">
    <name type="scientific">Oculimacula yallundae</name>
    <dbReference type="NCBI Taxonomy" id="86028"/>
    <lineage>
        <taxon>Eukaryota</taxon>
        <taxon>Fungi</taxon>
        <taxon>Dikarya</taxon>
        <taxon>Ascomycota</taxon>
        <taxon>Pezizomycotina</taxon>
        <taxon>Leotiomycetes</taxon>
        <taxon>Helotiales</taxon>
        <taxon>Ploettnerulaceae</taxon>
        <taxon>Oculimacula</taxon>
    </lineage>
</organism>
<feature type="domain" description="Heterokaryon incompatibility" evidence="1">
    <location>
        <begin position="198"/>
        <end position="331"/>
    </location>
</feature>
<dbReference type="Pfam" id="PF06985">
    <property type="entry name" value="HET"/>
    <property type="match status" value="1"/>
</dbReference>
<evidence type="ECO:0000313" key="3">
    <source>
        <dbReference type="Proteomes" id="UP001595075"/>
    </source>
</evidence>
<comment type="caution">
    <text evidence="2">The sequence shown here is derived from an EMBL/GenBank/DDBJ whole genome shotgun (WGS) entry which is preliminary data.</text>
</comment>
<dbReference type="EMBL" id="JAZHXI010000004">
    <property type="protein sequence ID" value="KAL2072342.1"/>
    <property type="molecule type" value="Genomic_DNA"/>
</dbReference>
<sequence length="661" mass="75693">MSSFLRVKTWAKEKTSGLTSKHEKDALCSECSQIDFGRIFQAVGNRRMYVEHPDLVLDILKKSSVEHCKLCASWKRIIHLLEKHPSLRGFTQLQLEHVGSPTRYIDFGLFANGNASLELSFSRPYSHRIRRSYHREFTSASKVKSIPPYVDTEFASQWIHAMLDENRQSEGQSAVIPRLRLIECNTRKIVQALQDVKYITLSYVWGKGSIAPVFRTCLSEELPATIEDTILFTQRLGLNYVWIDRYCIDQNDTEDVQFQCQQMSRIYNESEMTFVAASGDNPDYGLPGVKSRSRAFSEVRVQHKQALRFIVDSLELIEKSTWIQRGWTYQEAFLSRHLLYFLDSELVFQTNGQFFDEGGLYDKKLPSQARPVSTAADFDQVGHRMIYTCIKDYSIRHLTYPSDVLRAFQGLFNHLNRFKLSHLWGIPVWSSWTDWKSSAMIIEDNYTAGPNQIFLGGLSWISGDKSNRVDGFPSWSWAGWTSPVASWRLPMLPRAVGKLSQLTVQDAKVDIEMLSGELMTLVDYHQQCIDGLVLQEPSPFVHISSWTAELELVKPLVVSNRTKYEPVEQIDVSEIRSASIPTATGGQMSFEFFVDEQRLSFTRFVAILVGQYVTGDDLRDVFIICGEDGDHYERIDCAATFSRQVNSFEVPVLVKETIRLG</sequence>